<comment type="caution">
    <text evidence="2">The sequence shown here is derived from an EMBL/GenBank/DDBJ whole genome shotgun (WGS) entry which is preliminary data.</text>
</comment>
<keyword evidence="1" id="KW-0472">Membrane</keyword>
<evidence type="ECO:0000313" key="2">
    <source>
        <dbReference type="EMBL" id="RGN03457.1"/>
    </source>
</evidence>
<dbReference type="EMBL" id="QSUB01000006">
    <property type="protein sequence ID" value="RGN03457.1"/>
    <property type="molecule type" value="Genomic_DNA"/>
</dbReference>
<feature type="transmembrane region" description="Helical" evidence="1">
    <location>
        <begin position="7"/>
        <end position="26"/>
    </location>
</feature>
<evidence type="ECO:0000313" key="3">
    <source>
        <dbReference type="Proteomes" id="UP000261222"/>
    </source>
</evidence>
<protein>
    <submittedName>
        <fullName evidence="2">Uncharacterized protein</fullName>
    </submittedName>
</protein>
<evidence type="ECO:0000256" key="1">
    <source>
        <dbReference type="SAM" id="Phobius"/>
    </source>
</evidence>
<reference evidence="2 3" key="1">
    <citation type="submission" date="2018-08" db="EMBL/GenBank/DDBJ databases">
        <title>A genome reference for cultivated species of the human gut microbiota.</title>
        <authorList>
            <person name="Zou Y."/>
            <person name="Xue W."/>
            <person name="Luo G."/>
        </authorList>
    </citation>
    <scope>NUCLEOTIDE SEQUENCE [LARGE SCALE GENOMIC DNA]</scope>
    <source>
        <strain evidence="2 3">OM06-11AA</strain>
    </source>
</reference>
<dbReference type="AlphaFoldDB" id="A0A3E5A4G4"/>
<proteinExistence type="predicted"/>
<organism evidence="2 3">
    <name type="scientific">Blautia obeum</name>
    <dbReference type="NCBI Taxonomy" id="40520"/>
    <lineage>
        <taxon>Bacteria</taxon>
        <taxon>Bacillati</taxon>
        <taxon>Bacillota</taxon>
        <taxon>Clostridia</taxon>
        <taxon>Lachnospirales</taxon>
        <taxon>Lachnospiraceae</taxon>
        <taxon>Blautia</taxon>
    </lineage>
</organism>
<sequence length="97" mass="10724">MKAIRFILRIILLPVMAVLVVIRLFVEFLAGISAVIFRVIAGIFLLTALLSYGFGLESSGECLKIVLAGFLFYLLPCTVEIVIAGIVFLAEWIRSFT</sequence>
<name>A0A3E5A4G4_9FIRM</name>
<feature type="transmembrane region" description="Helical" evidence="1">
    <location>
        <begin position="32"/>
        <end position="54"/>
    </location>
</feature>
<feature type="transmembrane region" description="Helical" evidence="1">
    <location>
        <begin position="66"/>
        <end position="90"/>
    </location>
</feature>
<gene>
    <name evidence="2" type="ORF">DXB81_13665</name>
</gene>
<dbReference type="RefSeq" id="WP_117739483.1">
    <property type="nucleotide sequence ID" value="NZ_QSUB01000006.1"/>
</dbReference>
<accession>A0A3E5A4G4</accession>
<keyword evidence="1" id="KW-1133">Transmembrane helix</keyword>
<keyword evidence="1" id="KW-0812">Transmembrane</keyword>
<dbReference type="Proteomes" id="UP000261222">
    <property type="component" value="Unassembled WGS sequence"/>
</dbReference>